<evidence type="ECO:0000256" key="1">
    <source>
        <dbReference type="SAM" id="MobiDB-lite"/>
    </source>
</evidence>
<feature type="region of interest" description="Disordered" evidence="1">
    <location>
        <begin position="1"/>
        <end position="35"/>
    </location>
</feature>
<sequence>MKAAGAGEWGREASLGSDLGSMMQENGPSGGKMKRRNDAHYVHDRMMDSWLGPSCIDGTAWKGCQLIGCNPGPNVQSAATSGSIAKDDRSIWPQIQHRLPVVNISVNQNQESNFTELNERPCGDSVLDRELWGFIGTGQSRHTRSTGQPTVCDTVCRQSVIVMNLITKSLLGCELSLLAAFYVVVLFIGPSVYNLPLCNDTHRLSSVVQTMVLYVVSCRLDTGHIQRSGASPESSHFKCDNRVGDWLHSD</sequence>
<keyword evidence="4" id="KW-1185">Reference proteome</keyword>
<organism evidence="3 4">
    <name type="scientific">Sodiomyces alkalinus (strain CBS 110278 / VKM F-3762 / F11)</name>
    <name type="common">Alkaliphilic filamentous fungus</name>
    <dbReference type="NCBI Taxonomy" id="1314773"/>
    <lineage>
        <taxon>Eukaryota</taxon>
        <taxon>Fungi</taxon>
        <taxon>Dikarya</taxon>
        <taxon>Ascomycota</taxon>
        <taxon>Pezizomycotina</taxon>
        <taxon>Sordariomycetes</taxon>
        <taxon>Hypocreomycetidae</taxon>
        <taxon>Glomerellales</taxon>
        <taxon>Plectosphaerellaceae</taxon>
        <taxon>Sodiomyces</taxon>
    </lineage>
</organism>
<keyword evidence="2" id="KW-0812">Transmembrane</keyword>
<evidence type="ECO:0000313" key="4">
    <source>
        <dbReference type="Proteomes" id="UP000272025"/>
    </source>
</evidence>
<reference evidence="3 4" key="1">
    <citation type="journal article" date="2018" name="Mol. Ecol.">
        <title>The obligate alkalophilic soda-lake fungus Sodiomyces alkalinus has shifted to a protein diet.</title>
        <authorList>
            <person name="Grum-Grzhimaylo A.A."/>
            <person name="Falkoski D.L."/>
            <person name="van den Heuvel J."/>
            <person name="Valero-Jimenez C.A."/>
            <person name="Min B."/>
            <person name="Choi I.G."/>
            <person name="Lipzen A."/>
            <person name="Daum C.G."/>
            <person name="Aanen D.K."/>
            <person name="Tsang A."/>
            <person name="Henrissat B."/>
            <person name="Bilanenko E.N."/>
            <person name="de Vries R.P."/>
            <person name="van Kan J.A.L."/>
            <person name="Grigoriev I.V."/>
            <person name="Debets A.J.M."/>
        </authorList>
    </citation>
    <scope>NUCLEOTIDE SEQUENCE [LARGE SCALE GENOMIC DNA]</scope>
    <source>
        <strain evidence="3 4">F11</strain>
    </source>
</reference>
<dbReference type="RefSeq" id="XP_028470129.1">
    <property type="nucleotide sequence ID" value="XM_028613728.1"/>
</dbReference>
<gene>
    <name evidence="3" type="ORF">SODALDRAFT_354454</name>
</gene>
<keyword evidence="2" id="KW-1133">Transmembrane helix</keyword>
<accession>A0A3N2Q6B1</accession>
<keyword evidence="2" id="KW-0472">Membrane</keyword>
<evidence type="ECO:0000256" key="2">
    <source>
        <dbReference type="SAM" id="Phobius"/>
    </source>
</evidence>
<evidence type="ECO:0000313" key="3">
    <source>
        <dbReference type="EMBL" id="ROT42323.1"/>
    </source>
</evidence>
<dbReference type="EMBL" id="ML119051">
    <property type="protein sequence ID" value="ROT42323.1"/>
    <property type="molecule type" value="Genomic_DNA"/>
</dbReference>
<name>A0A3N2Q6B1_SODAK</name>
<dbReference type="AlphaFoldDB" id="A0A3N2Q6B1"/>
<dbReference type="Proteomes" id="UP000272025">
    <property type="component" value="Unassembled WGS sequence"/>
</dbReference>
<proteinExistence type="predicted"/>
<feature type="transmembrane region" description="Helical" evidence="2">
    <location>
        <begin position="175"/>
        <end position="195"/>
    </location>
</feature>
<protein>
    <submittedName>
        <fullName evidence="3">Uncharacterized protein</fullName>
    </submittedName>
</protein>
<dbReference type="GeneID" id="39582206"/>